<evidence type="ECO:0000313" key="2">
    <source>
        <dbReference type="Proteomes" id="UP001234297"/>
    </source>
</evidence>
<proteinExistence type="predicted"/>
<dbReference type="Proteomes" id="UP001234297">
    <property type="component" value="Chromosome 3"/>
</dbReference>
<dbReference type="EMBL" id="CM056811">
    <property type="protein sequence ID" value="KAJ8636995.1"/>
    <property type="molecule type" value="Genomic_DNA"/>
</dbReference>
<reference evidence="1 2" key="1">
    <citation type="journal article" date="2022" name="Hortic Res">
        <title>A haplotype resolved chromosomal level avocado genome allows analysis of novel avocado genes.</title>
        <authorList>
            <person name="Nath O."/>
            <person name="Fletcher S.J."/>
            <person name="Hayward A."/>
            <person name="Shaw L.M."/>
            <person name="Masouleh A.K."/>
            <person name="Furtado A."/>
            <person name="Henry R.J."/>
            <person name="Mitter N."/>
        </authorList>
    </citation>
    <scope>NUCLEOTIDE SEQUENCE [LARGE SCALE GENOMIC DNA]</scope>
    <source>
        <strain evidence="2">cv. Hass</strain>
    </source>
</reference>
<organism evidence="1 2">
    <name type="scientific">Persea americana</name>
    <name type="common">Avocado</name>
    <dbReference type="NCBI Taxonomy" id="3435"/>
    <lineage>
        <taxon>Eukaryota</taxon>
        <taxon>Viridiplantae</taxon>
        <taxon>Streptophyta</taxon>
        <taxon>Embryophyta</taxon>
        <taxon>Tracheophyta</taxon>
        <taxon>Spermatophyta</taxon>
        <taxon>Magnoliopsida</taxon>
        <taxon>Magnoliidae</taxon>
        <taxon>Laurales</taxon>
        <taxon>Lauraceae</taxon>
        <taxon>Persea</taxon>
    </lineage>
</organism>
<evidence type="ECO:0000313" key="1">
    <source>
        <dbReference type="EMBL" id="KAJ8636995.1"/>
    </source>
</evidence>
<gene>
    <name evidence="1" type="ORF">MRB53_011262</name>
</gene>
<keyword evidence="2" id="KW-1185">Reference proteome</keyword>
<name>A0ACC2LUF5_PERAE</name>
<protein>
    <submittedName>
        <fullName evidence="1">Uncharacterized protein</fullName>
    </submittedName>
</protein>
<accession>A0ACC2LUF5</accession>
<sequence length="832" mass="91192">MAGDELFKRVELMASKDGAGTEETTELNRELEDDLKDVRDNVMEEGHPLLEEDELRINDLAGDMNGHPEVVVRAVAGVEKQPPPPTQQQQNPPGPLVQWERFLPLRSLKVLLVENDDSTRQVVSALLRNCSYEVLTAANGFQAWKILEDAMNHIDLVLTEVVMPCLSGIGLLCNIMNHKTLKNIPVIMMSSHDSMGIVFSCLSKGAVDFLVKPIRKNELKNLWQHIWRRCHSSSGSGSVSGIQTQKSAKLKSGNDTDNNTGSNGEEENGSIGLNFRDGSDNGSGTQPLFHKSSWTKRAIEVDSPQPTSPWDQLTNPHDSTCAQVVHPKPETFCKEWMSMTTKECQEQMGQFHVFYPEDNVEMGRDLEIGVPGNSDFQLKSIVKVVASARVTGAKQEKLPLQDAQRNSQPNEELLKIEINNQFSEWRTQASDVISAVNGSLSPQMENGVTETPNKSSKISETKEKATLGTLELSLKRLRSVGDVRATHVERNVLRHSNMSAFSRYNTAAATTQATTGLGRSNSFPVDNSSEAVKMETVYDMPSISNVTPLNQGSNESTNNNNAFTRPTAFEDKSAPESAVKGVHPRSAFQPVQQSGAGPPQQMMHENVSDTAVSAVGKSNGSQHQVQVQHHHHHYHHHHHHIHRMQQPPPEDDDLSLKDVAAAATQCGSSNGSGGPMEGNDGNYSLNGSGSGSNHGSNEHNGSSTAVRIGGMNMENNHEVAGQSGAAGGSGTGSGSGVDQYRVAQRVAALTKFRQKRKERCFKKKVRYQSRKMLAEQRPRIKGQFVRQNVNGCVMNSAACNYMLKNCRLEQGLKPSTCEKALRKVPNPLPMIS</sequence>
<comment type="caution">
    <text evidence="1">The sequence shown here is derived from an EMBL/GenBank/DDBJ whole genome shotgun (WGS) entry which is preliminary data.</text>
</comment>